<dbReference type="InterPro" id="IPR042651">
    <property type="entry name" value="Rgs22"/>
</dbReference>
<dbReference type="GO" id="GO:0005737">
    <property type="term" value="C:cytoplasm"/>
    <property type="evidence" value="ECO:0000318"/>
    <property type="project" value="GO_Central"/>
</dbReference>
<feature type="compositionally biased region" description="Polar residues" evidence="1">
    <location>
        <begin position="1323"/>
        <end position="1337"/>
    </location>
</feature>
<feature type="compositionally biased region" description="Basic and acidic residues" evidence="1">
    <location>
        <begin position="869"/>
        <end position="907"/>
    </location>
</feature>
<feature type="compositionally biased region" description="Basic residues" evidence="1">
    <location>
        <begin position="819"/>
        <end position="829"/>
    </location>
</feature>
<dbReference type="EnsemblMetazoa" id="XM_030998795">
    <property type="protein sequence ID" value="XP_030854655"/>
    <property type="gene ID" value="LOC575237"/>
</dbReference>
<proteinExistence type="predicted"/>
<dbReference type="Gene3D" id="1.10.167.10">
    <property type="entry name" value="Regulator of G-protein Signalling 4, domain 2"/>
    <property type="match status" value="4"/>
</dbReference>
<keyword evidence="4" id="KW-1185">Reference proteome</keyword>
<dbReference type="CDD" id="cd08730">
    <property type="entry name" value="RGS-like_3"/>
    <property type="match status" value="1"/>
</dbReference>
<name>A0A7M7T555_STRPU</name>
<dbReference type="InParanoid" id="A0A7M7T555"/>
<feature type="region of interest" description="Disordered" evidence="1">
    <location>
        <begin position="1285"/>
        <end position="1350"/>
    </location>
</feature>
<dbReference type="Proteomes" id="UP000007110">
    <property type="component" value="Unassembled WGS sequence"/>
</dbReference>
<reference evidence="3" key="2">
    <citation type="submission" date="2021-01" db="UniProtKB">
        <authorList>
            <consortium name="EnsemblMetazoa"/>
        </authorList>
    </citation>
    <scope>IDENTIFICATION</scope>
</reference>
<organism evidence="3 4">
    <name type="scientific">Strongylocentrotus purpuratus</name>
    <name type="common">Purple sea urchin</name>
    <dbReference type="NCBI Taxonomy" id="7668"/>
    <lineage>
        <taxon>Eukaryota</taxon>
        <taxon>Metazoa</taxon>
        <taxon>Echinodermata</taxon>
        <taxon>Eleutherozoa</taxon>
        <taxon>Echinozoa</taxon>
        <taxon>Echinoidea</taxon>
        <taxon>Euechinoidea</taxon>
        <taxon>Echinacea</taxon>
        <taxon>Camarodonta</taxon>
        <taxon>Echinidea</taxon>
        <taxon>Strongylocentrotidae</taxon>
        <taxon>Strongylocentrotus</taxon>
    </lineage>
</organism>
<feature type="compositionally biased region" description="Polar residues" evidence="1">
    <location>
        <begin position="1040"/>
        <end position="1049"/>
    </location>
</feature>
<feature type="domain" description="RGS" evidence="2">
    <location>
        <begin position="661"/>
        <end position="759"/>
    </location>
</feature>
<accession>A0A7M7T555</accession>
<dbReference type="GO" id="GO:0001965">
    <property type="term" value="F:G-protein alpha-subunit binding"/>
    <property type="evidence" value="ECO:0000318"/>
    <property type="project" value="GO_Central"/>
</dbReference>
<dbReference type="OrthoDB" id="10013157at2759"/>
<evidence type="ECO:0000313" key="4">
    <source>
        <dbReference type="Proteomes" id="UP000007110"/>
    </source>
</evidence>
<evidence type="ECO:0000313" key="3">
    <source>
        <dbReference type="EnsemblMetazoa" id="XP_030854655"/>
    </source>
</evidence>
<feature type="compositionally biased region" description="Low complexity" evidence="1">
    <location>
        <begin position="1312"/>
        <end position="1322"/>
    </location>
</feature>
<feature type="domain" description="RGS" evidence="2">
    <location>
        <begin position="446"/>
        <end position="552"/>
    </location>
</feature>
<evidence type="ECO:0000259" key="2">
    <source>
        <dbReference type="PROSITE" id="PS50132"/>
    </source>
</evidence>
<feature type="region of interest" description="Disordered" evidence="1">
    <location>
        <begin position="1254"/>
        <end position="1273"/>
    </location>
</feature>
<dbReference type="KEGG" id="spu:575237"/>
<dbReference type="InterPro" id="IPR016137">
    <property type="entry name" value="RGS"/>
</dbReference>
<feature type="compositionally biased region" description="Basic and acidic residues" evidence="1">
    <location>
        <begin position="255"/>
        <end position="270"/>
    </location>
</feature>
<feature type="region of interest" description="Disordered" evidence="1">
    <location>
        <begin position="783"/>
        <end position="907"/>
    </location>
</feature>
<feature type="compositionally biased region" description="Basic and acidic residues" evidence="1">
    <location>
        <begin position="830"/>
        <end position="847"/>
    </location>
</feature>
<feature type="region of interest" description="Disordered" evidence="1">
    <location>
        <begin position="207"/>
        <end position="375"/>
    </location>
</feature>
<dbReference type="GO" id="GO:0005634">
    <property type="term" value="C:nucleus"/>
    <property type="evidence" value="ECO:0000318"/>
    <property type="project" value="GO_Central"/>
</dbReference>
<protein>
    <recommendedName>
        <fullName evidence="2">RGS domain-containing protein</fullName>
    </recommendedName>
</protein>
<feature type="compositionally biased region" description="Low complexity" evidence="1">
    <location>
        <begin position="784"/>
        <end position="796"/>
    </location>
</feature>
<dbReference type="GeneID" id="575237"/>
<dbReference type="InterPro" id="IPR044926">
    <property type="entry name" value="RGS_subdomain_2"/>
</dbReference>
<feature type="compositionally biased region" description="Acidic residues" evidence="1">
    <location>
        <begin position="330"/>
        <end position="366"/>
    </location>
</feature>
<evidence type="ECO:0000256" key="1">
    <source>
        <dbReference type="SAM" id="MobiDB-lite"/>
    </source>
</evidence>
<dbReference type="RefSeq" id="XP_030854655.1">
    <property type="nucleotide sequence ID" value="XM_030998795.1"/>
</dbReference>
<feature type="region of interest" description="Disordered" evidence="1">
    <location>
        <begin position="1028"/>
        <end position="1049"/>
    </location>
</feature>
<dbReference type="PANTHER" id="PTHR46583:SF2">
    <property type="entry name" value="RGS DOMAIN-CONTAINING PROTEIN"/>
    <property type="match status" value="1"/>
</dbReference>
<sequence>MKPIEVNEDNFDSLLAYDDLFLDYFNAFLQYPAFPQPLYYNRLTGSFQEVEDDSPYGAVHSSGGGDHRRRYYGPGDAERERIMDWARRERLPLFLRTKLFLEYKLCKLLIRPLEERRSTSRPSSRGLRGYSRETASYSSTSMSLAQSHEASAYENDSDFSWPGDADRLFLFKHMRPGSRCISMPPMLGLTVNGALWSPIDAYHARKLSPSKKSSRESRRATGKSRSSREKPSPGQETETGAGGDAGSKVALPSVSREDTQLTVKSRDGQKSRKSALKTESSKENTPKKRATIQTPNRGDSGRIPLTEQTNERPGPDGAELQRTLSKENAEDGDDEDEGETGSEDEIYSNQGEQEEEEVEEEDDEDGSSIALPQEVIDEEQVLVNVGELKEDVLVDQELRVEGDGEAEPDHSMINYEEDLTAVDERTESELREVEVKHRVTFHQLKEEILGSLVGMELFKAFLAGTLGEDMLNFWLDCEMYRDNVQSMEGGTDIKRTRLFRDIQDKYRFKLTPDAQKQIKQAQGNIGLSESVFTRTQYDVLRRLRSYWVARFLIHQERTGEYSYERLRERHQRMMEDAKKPMDTFLPSISLVNSLPVRPSSCFRLATTQKDWSIVAHGGRQMEEYIRPGHLMTMDDTKYIPRPMSARFHVGLACDKDAGRPFQRYLERHSDRLLLANLLFWQDVSDYVLAEDRSADRLLLMGQAWSIFNKYIMDDGIWNIDLPPGERDFIHSTLLLTSDFAEAATFDRAKEHAVHMLQREWLHFLKEDLKVFLDCRARPEDRILSASSQRSSYSERSAVARQESLMEKLDPEEAAAAAAMKKKKNKKGGKAGKDDGTNQADKEALKKQREAKKKKQIAMQRKLVRQAKARQQEAKKGTKQGVKFEGKDEKDQGKPGDGKGDKKPEDEKEATFKKMFKNKSVMNLFKTYVQDFESKDVNNMVQMYSDVDICWRIPENHADKRTSISKQIYSNFFDPNSKRSIPMSRDVAARQNTEGDRLSTKTMDMATKSVLPQIEEAFQNFWASYMDSGEEPGGERAEGGTATSRTESTQSMVLAYKRRRRGKGPQSGQQMPTAQDKNEFQTLLIKSARGIPSHKLMYFHRYLMDYNGKDGGAEFLDKDLVFYLEAQRFKEACHSRMDMALLKRKVEVILDCFVDSPLSNSGILIDISTEMSSKVMKKADIFLKDTGKDPHNPNFFDDAQYALFKEMLPYFASFSKRYQQPSYQQDRLPYSKYEKLARDRLRKFMEMEEPSTEFKLPLVNNPPQNRTGGTGMTFSIGDGLQWKKQVFDGNDGNDAASEVGSIQVPRSERASSTRESSSTPGSTYQKPFKNNLSRSLDSVHTPPRPNRVSAVPRLSVVVQDL</sequence>
<reference evidence="4" key="1">
    <citation type="submission" date="2015-02" db="EMBL/GenBank/DDBJ databases">
        <title>Genome sequencing for Strongylocentrotus purpuratus.</title>
        <authorList>
            <person name="Murali S."/>
            <person name="Liu Y."/>
            <person name="Vee V."/>
            <person name="English A."/>
            <person name="Wang M."/>
            <person name="Skinner E."/>
            <person name="Han Y."/>
            <person name="Muzny D.M."/>
            <person name="Worley K.C."/>
            <person name="Gibbs R.A."/>
        </authorList>
    </citation>
    <scope>NUCLEOTIDE SEQUENCE</scope>
</reference>
<dbReference type="OMA" id="WLDCEEF"/>
<dbReference type="SUPFAM" id="SSF48097">
    <property type="entry name" value="Regulator of G-protein signaling, RGS"/>
    <property type="match status" value="4"/>
</dbReference>
<dbReference type="GO" id="GO:0009966">
    <property type="term" value="P:regulation of signal transduction"/>
    <property type="evidence" value="ECO:0007669"/>
    <property type="project" value="InterPro"/>
</dbReference>
<feature type="domain" description="RGS" evidence="2">
    <location>
        <begin position="910"/>
        <end position="976"/>
    </location>
</feature>
<dbReference type="Pfam" id="PF00615">
    <property type="entry name" value="RGS"/>
    <property type="match status" value="2"/>
</dbReference>
<dbReference type="PROSITE" id="PS50132">
    <property type="entry name" value="RGS"/>
    <property type="match status" value="3"/>
</dbReference>
<dbReference type="PANTHER" id="PTHR46583">
    <property type="entry name" value="REGULATOR OF G-PROTEIN SIGNALING 22"/>
    <property type="match status" value="1"/>
</dbReference>
<feature type="compositionally biased region" description="Basic residues" evidence="1">
    <location>
        <begin position="848"/>
        <end position="867"/>
    </location>
</feature>
<dbReference type="InterPro" id="IPR036305">
    <property type="entry name" value="RGS_sf"/>
</dbReference>